<protein>
    <submittedName>
        <fullName evidence="2">BgTH12-07387</fullName>
    </submittedName>
</protein>
<gene>
    <name evidence="2" type="ORF">BGTH12_LOCUS1562</name>
</gene>
<name>A0A9W4DEA1_BLUGR</name>
<evidence type="ECO:0000259" key="1">
    <source>
        <dbReference type="Pfam" id="PF17667"/>
    </source>
</evidence>
<proteinExistence type="predicted"/>
<dbReference type="PANTHER" id="PTHR38248:SF2">
    <property type="entry name" value="FUNK1 11"/>
    <property type="match status" value="1"/>
</dbReference>
<reference evidence="2" key="1">
    <citation type="submission" date="2020-10" db="EMBL/GenBank/DDBJ databases">
        <authorList>
            <person name="Muller C M."/>
        </authorList>
    </citation>
    <scope>NUCLEOTIDE SEQUENCE</scope>
    <source>
        <strain evidence="2">THUN-12</strain>
    </source>
</reference>
<accession>A0A9W4DEA1</accession>
<dbReference type="InterPro" id="IPR040976">
    <property type="entry name" value="Pkinase_fungal"/>
</dbReference>
<dbReference type="AlphaFoldDB" id="A0A9W4DEA1"/>
<dbReference type="EMBL" id="CAJHIT010000003">
    <property type="protein sequence ID" value="CAD6500204.1"/>
    <property type="molecule type" value="Genomic_DNA"/>
</dbReference>
<evidence type="ECO:0000313" key="2">
    <source>
        <dbReference type="EMBL" id="CAD6500204.1"/>
    </source>
</evidence>
<organism evidence="2 3">
    <name type="scientific">Blumeria graminis f. sp. triticale</name>
    <dbReference type="NCBI Taxonomy" id="1689686"/>
    <lineage>
        <taxon>Eukaryota</taxon>
        <taxon>Fungi</taxon>
        <taxon>Dikarya</taxon>
        <taxon>Ascomycota</taxon>
        <taxon>Pezizomycotina</taxon>
        <taxon>Leotiomycetes</taxon>
        <taxon>Erysiphales</taxon>
        <taxon>Erysiphaceae</taxon>
        <taxon>Blumeria</taxon>
    </lineage>
</organism>
<evidence type="ECO:0000313" key="3">
    <source>
        <dbReference type="Proteomes" id="UP000683417"/>
    </source>
</evidence>
<dbReference type="Pfam" id="PF17667">
    <property type="entry name" value="Pkinase_fungal"/>
    <property type="match status" value="1"/>
</dbReference>
<dbReference type="PANTHER" id="PTHR38248">
    <property type="entry name" value="FUNK1 6"/>
    <property type="match status" value="1"/>
</dbReference>
<feature type="domain" description="Fungal-type protein kinase" evidence="1">
    <location>
        <begin position="254"/>
        <end position="621"/>
    </location>
</feature>
<dbReference type="Proteomes" id="UP000683417">
    <property type="component" value="Unassembled WGS sequence"/>
</dbReference>
<comment type="caution">
    <text evidence="2">The sequence shown here is derived from an EMBL/GenBank/DDBJ whole genome shotgun (WGS) entry which is preliminary data.</text>
</comment>
<sequence length="730" mass="84708">MDHIEQFYRYTARNPLHQILDQYRGSPDFQNGSMREIDSLLLDLRTYITRFLRTTENHALTILNSNIANLQTKVLNGEVSNLDFVQLIYLINFESDRQIMSHIILIADVLTRVDPPILPDLQIPITQEKRSTTSLLRNVAEQHEYDTTRDVLQEALRAELTGYTYKSVDNFWERYRDQGQCGNNHIFSDNMDEDTMKEWFITFHRIYLEPFTAPPTNPNELPSARNPNEFYVRGKFSFTSTPAQLQGSRCNRQVDVFVEHSDNLQRWGYHWRDVRVVGEFTKSAGKKSVKFHQLMLYVREVFYAQPLRRFVHGFCLHKRHIVFWIIDRSGAYSSCEINVIEDQEKLVRALSAYTLMSDQELGLDTTIQIHEGRSFIKIRDGDLTLERWVEIDPVPVSRLETVLSRGNLCYRTINMKYLIKFSWGSGAEHSEIDFLKDARAVNGVVDLVWAKQIYQVQTHREGLDFSTGKRWNMGKKNWLSIGIEETEIEYFKKRKLTLAVISPYGRPLKTCTSLWEFLSGLLDAIIGHRNLYLDANILHGDISESNIILTTPAQNGITRGKLIDLDMSLYVAGYNEAKSITGTMKFMALKVLQSIALKEYTIVRTYRHDLESFFYVFLMGCVCYGRDSDSHDKHFIEWCSSIPSRNQGAKLLDIGMYFQARIIDNFSPHFNGIKELAFELRNIIFGENALSFDTPRQSAVLYDPIITAFLKTLEKINNGIIRNKTWTLRA</sequence>